<dbReference type="Gene3D" id="3.50.80.20">
    <property type="entry name" value="D-Ala-D-Ala carboxypeptidase C, peptidase S13"/>
    <property type="match status" value="1"/>
</dbReference>
<evidence type="ECO:0000313" key="4">
    <source>
        <dbReference type="EMBL" id="UWZ85619.1"/>
    </source>
</evidence>
<keyword evidence="2 4" id="KW-0378">Hydrolase</keyword>
<dbReference type="PANTHER" id="PTHR30023:SF0">
    <property type="entry name" value="PENICILLIN-SENSITIVE CARBOXYPEPTIDASE A"/>
    <property type="match status" value="1"/>
</dbReference>
<dbReference type="Pfam" id="PF02113">
    <property type="entry name" value="Peptidase_S13"/>
    <property type="match status" value="2"/>
</dbReference>
<evidence type="ECO:0000313" key="5">
    <source>
        <dbReference type="Proteomes" id="UP001059380"/>
    </source>
</evidence>
<evidence type="ECO:0000256" key="1">
    <source>
        <dbReference type="ARBA" id="ARBA00006096"/>
    </source>
</evidence>
<name>A0A9J7BRX9_9BACT</name>
<dbReference type="EC" id="3.4.16.4" evidence="4"/>
<dbReference type="SUPFAM" id="SSF56601">
    <property type="entry name" value="beta-lactamase/transpeptidase-like"/>
    <property type="match status" value="1"/>
</dbReference>
<dbReference type="GO" id="GO:0009002">
    <property type="term" value="F:serine-type D-Ala-D-Ala carboxypeptidase activity"/>
    <property type="evidence" value="ECO:0007669"/>
    <property type="project" value="UniProtKB-EC"/>
</dbReference>
<sequence length="545" mass="57990">MHSSSWLLAAALGCALTPVPPLGAQRAPHRPAPRAVAKTNTLADSINAILAEPSLSHAHFGISVTTLDGQQLYGLNDGRLFVPASNAKLLTTATAYALLPVDTLTWTTNIVAGGEVDASGVLHGDLIILGSGDPTLNVHKYPYQPPAPPPPPGTPPAPPAPRPRAIAVLEQLAEQIEQSGIREITGNVVGDDSFYLDDPYGASWAWDDLQWQYGAPVSALTFNDNTTGLIIEADPDASKPGQTAVSWNPPIDYYQVDNAMTIAAPGEQPHPGLDRRPGSRLIRAFGTVAQSGLHDPVAIEDPAEFTALTFKEALRSRGIKTDGVATAAHRYSIATGEFSAERSMPLASLVPSTQNAIAAPLEGRKVLAHRTSVPLAQDIMLTNKVSQNLHAELLLRLLGKTFGTDGSFAEGARVVRQFMLSAGVDDNDFFFYDGSGMSMDDRITPRAITRLLTYAARQPWGEAWRQTFPIAGVDGTLSGRFKTSPLKGRMFAKTGTLAESNALSGYLTTASGKTLAFSIMVNGHKPSSNDEYKAIDRIAEAIAAD</sequence>
<dbReference type="EMBL" id="CP093313">
    <property type="protein sequence ID" value="UWZ85619.1"/>
    <property type="molecule type" value="Genomic_DNA"/>
</dbReference>
<dbReference type="Proteomes" id="UP001059380">
    <property type="component" value="Chromosome"/>
</dbReference>
<proteinExistence type="inferred from homology"/>
<dbReference type="GO" id="GO:0000270">
    <property type="term" value="P:peptidoglycan metabolic process"/>
    <property type="evidence" value="ECO:0007669"/>
    <property type="project" value="TreeGrafter"/>
</dbReference>
<dbReference type="GO" id="GO:0006508">
    <property type="term" value="P:proteolysis"/>
    <property type="evidence" value="ECO:0007669"/>
    <property type="project" value="InterPro"/>
</dbReference>
<organism evidence="4 5">
    <name type="scientific">Occallatibacter riparius</name>
    <dbReference type="NCBI Taxonomy" id="1002689"/>
    <lineage>
        <taxon>Bacteria</taxon>
        <taxon>Pseudomonadati</taxon>
        <taxon>Acidobacteriota</taxon>
        <taxon>Terriglobia</taxon>
        <taxon>Terriglobales</taxon>
        <taxon>Acidobacteriaceae</taxon>
        <taxon>Occallatibacter</taxon>
    </lineage>
</organism>
<evidence type="ECO:0000256" key="2">
    <source>
        <dbReference type="ARBA" id="ARBA00022801"/>
    </source>
</evidence>
<gene>
    <name evidence="4" type="primary">dacB</name>
    <name evidence="4" type="ORF">MOP44_06660</name>
</gene>
<evidence type="ECO:0000256" key="3">
    <source>
        <dbReference type="SAM" id="MobiDB-lite"/>
    </source>
</evidence>
<reference evidence="4" key="1">
    <citation type="submission" date="2021-04" db="EMBL/GenBank/DDBJ databases">
        <title>Phylogenetic analysis of Acidobacteriaceae.</title>
        <authorList>
            <person name="Qiu L."/>
            <person name="Zhang Q."/>
        </authorList>
    </citation>
    <scope>NUCLEOTIDE SEQUENCE</scope>
    <source>
        <strain evidence="4">DSM 25168</strain>
    </source>
</reference>
<accession>A0A9J7BRX9</accession>
<dbReference type="PANTHER" id="PTHR30023">
    <property type="entry name" value="D-ALANYL-D-ALANINE CARBOXYPEPTIDASE"/>
    <property type="match status" value="1"/>
</dbReference>
<keyword evidence="4" id="KW-0645">Protease</keyword>
<dbReference type="InterPro" id="IPR000667">
    <property type="entry name" value="Peptidase_S13"/>
</dbReference>
<comment type="similarity">
    <text evidence="1">Belongs to the peptidase S13 family.</text>
</comment>
<dbReference type="InterPro" id="IPR012338">
    <property type="entry name" value="Beta-lactam/transpept-like"/>
</dbReference>
<protein>
    <submittedName>
        <fullName evidence="4">D-alanyl-D-alanine carboxypeptidase/D-alanyl-D-alanine-endopeptidase</fullName>
        <ecNumber evidence="4">3.4.16.4</ecNumber>
    </submittedName>
</protein>
<dbReference type="RefSeq" id="WP_260795195.1">
    <property type="nucleotide sequence ID" value="NZ_CP093313.1"/>
</dbReference>
<dbReference type="Gene3D" id="3.40.710.10">
    <property type="entry name" value="DD-peptidase/beta-lactamase superfamily"/>
    <property type="match status" value="1"/>
</dbReference>
<feature type="compositionally biased region" description="Pro residues" evidence="3">
    <location>
        <begin position="143"/>
        <end position="162"/>
    </location>
</feature>
<dbReference type="NCBIfam" id="TIGR00666">
    <property type="entry name" value="PBP4"/>
    <property type="match status" value="2"/>
</dbReference>
<feature type="region of interest" description="Disordered" evidence="3">
    <location>
        <begin position="141"/>
        <end position="162"/>
    </location>
</feature>
<dbReference type="KEGG" id="orp:MOP44_06660"/>
<dbReference type="AlphaFoldDB" id="A0A9J7BRX9"/>
<keyword evidence="5" id="KW-1185">Reference proteome</keyword>
<keyword evidence="4" id="KW-0121">Carboxypeptidase</keyword>